<dbReference type="EMBL" id="RBSW01000055">
    <property type="protein sequence ID" value="RMS85426.1"/>
    <property type="molecule type" value="Genomic_DNA"/>
</dbReference>
<proteinExistence type="predicted"/>
<evidence type="ECO:0000313" key="4">
    <source>
        <dbReference type="Proteomes" id="UP000270499"/>
    </source>
</evidence>
<dbReference type="AlphaFoldDB" id="A0A3M5GFT6"/>
<reference evidence="3 4" key="1">
    <citation type="submission" date="2018-08" db="EMBL/GenBank/DDBJ databases">
        <title>Recombination of ecologically and evolutionarily significant loci maintains genetic cohesion in the Pseudomonas syringae species complex.</title>
        <authorList>
            <person name="Dillon M."/>
            <person name="Thakur S."/>
            <person name="Almeida R.N.D."/>
            <person name="Weir B.S."/>
            <person name="Guttman D.S."/>
        </authorList>
    </citation>
    <scope>NUCLEOTIDE SEQUENCE [LARGE SCALE GENOMIC DNA]</scope>
    <source>
        <strain evidence="3 4">ICMP 9421</strain>
    </source>
</reference>
<dbReference type="InterPro" id="IPR039552">
    <property type="entry name" value="IS66_C"/>
</dbReference>
<feature type="domain" description="Transposase IS66 C-terminal" evidence="2">
    <location>
        <begin position="54"/>
        <end position="91"/>
    </location>
</feature>
<evidence type="ECO:0000256" key="1">
    <source>
        <dbReference type="SAM" id="MobiDB-lite"/>
    </source>
</evidence>
<evidence type="ECO:0000313" key="3">
    <source>
        <dbReference type="EMBL" id="RMS85426.1"/>
    </source>
</evidence>
<comment type="caution">
    <text evidence="3">The sequence shown here is derived from an EMBL/GenBank/DDBJ whole genome shotgun (WGS) entry which is preliminary data.</text>
</comment>
<sequence length="96" mass="10548">MSAHYLQEKALRTEEPSSTGDTKPGEKVDQAVAPIIRAGSSQGRYAAANAERQSLIQSARMNGHDPHAHLKDVLTRLPTQKASELDQFSPHQWMLG</sequence>
<dbReference type="Pfam" id="PF13817">
    <property type="entry name" value="DDE_Tnp_IS66_C"/>
    <property type="match status" value="1"/>
</dbReference>
<feature type="compositionally biased region" description="Basic and acidic residues" evidence="1">
    <location>
        <begin position="1"/>
        <end position="15"/>
    </location>
</feature>
<name>A0A3M5GFT6_PSESS</name>
<organism evidence="3 4">
    <name type="scientific">Pseudomonas savastanoi</name>
    <name type="common">Pseudomonas syringae pv. savastanoi</name>
    <dbReference type="NCBI Taxonomy" id="29438"/>
    <lineage>
        <taxon>Bacteria</taxon>
        <taxon>Pseudomonadati</taxon>
        <taxon>Pseudomonadota</taxon>
        <taxon>Gammaproteobacteria</taxon>
        <taxon>Pseudomonadales</taxon>
        <taxon>Pseudomonadaceae</taxon>
        <taxon>Pseudomonas</taxon>
    </lineage>
</organism>
<dbReference type="Proteomes" id="UP000270499">
    <property type="component" value="Unassembled WGS sequence"/>
</dbReference>
<protein>
    <submittedName>
        <fullName evidence="3">Transposase, IS66 family</fullName>
    </submittedName>
</protein>
<gene>
    <name evidence="3" type="ORF">ALP59_101433</name>
</gene>
<feature type="region of interest" description="Disordered" evidence="1">
    <location>
        <begin position="1"/>
        <end position="29"/>
    </location>
</feature>
<accession>A0A3M5GFT6</accession>
<evidence type="ECO:0000259" key="2">
    <source>
        <dbReference type="Pfam" id="PF13817"/>
    </source>
</evidence>